<sequence length="65" mass="7585">MPKAFSTTRRALDDLQEEVELTPRRSELGPEYSSATFHRRFPPSKPTNVHILKCVVRSRYSHKND</sequence>
<reference evidence="1 2" key="1">
    <citation type="journal article" date="2016" name="Nat. Commun.">
        <title>Extremotolerant tardigrade genome and improved radiotolerance of human cultured cells by tardigrade-unique protein.</title>
        <authorList>
            <person name="Hashimoto T."/>
            <person name="Horikawa D.D."/>
            <person name="Saito Y."/>
            <person name="Kuwahara H."/>
            <person name="Kozuka-Hata H."/>
            <person name="Shin-I T."/>
            <person name="Minakuchi Y."/>
            <person name="Ohishi K."/>
            <person name="Motoyama A."/>
            <person name="Aizu T."/>
            <person name="Enomoto A."/>
            <person name="Kondo K."/>
            <person name="Tanaka S."/>
            <person name="Hara Y."/>
            <person name="Koshikawa S."/>
            <person name="Sagara H."/>
            <person name="Miura T."/>
            <person name="Yokobori S."/>
            <person name="Miyagawa K."/>
            <person name="Suzuki Y."/>
            <person name="Kubo T."/>
            <person name="Oyama M."/>
            <person name="Kohara Y."/>
            <person name="Fujiyama A."/>
            <person name="Arakawa K."/>
            <person name="Katayama T."/>
            <person name="Toyoda A."/>
            <person name="Kunieda T."/>
        </authorList>
    </citation>
    <scope>NUCLEOTIDE SEQUENCE [LARGE SCALE GENOMIC DNA]</scope>
    <source>
        <strain evidence="1 2">YOKOZUNA-1</strain>
    </source>
</reference>
<organism evidence="1 2">
    <name type="scientific">Ramazzottius varieornatus</name>
    <name type="common">Water bear</name>
    <name type="synonym">Tardigrade</name>
    <dbReference type="NCBI Taxonomy" id="947166"/>
    <lineage>
        <taxon>Eukaryota</taxon>
        <taxon>Metazoa</taxon>
        <taxon>Ecdysozoa</taxon>
        <taxon>Tardigrada</taxon>
        <taxon>Eutardigrada</taxon>
        <taxon>Parachela</taxon>
        <taxon>Hypsibioidea</taxon>
        <taxon>Ramazzottiidae</taxon>
        <taxon>Ramazzottius</taxon>
    </lineage>
</organism>
<dbReference type="Proteomes" id="UP000186922">
    <property type="component" value="Unassembled WGS sequence"/>
</dbReference>
<protein>
    <submittedName>
        <fullName evidence="1">Uncharacterized protein</fullName>
    </submittedName>
</protein>
<name>A0A1D1VNW2_RAMVA</name>
<evidence type="ECO:0000313" key="1">
    <source>
        <dbReference type="EMBL" id="GAV03282.1"/>
    </source>
</evidence>
<gene>
    <name evidence="1" type="primary">RvY_13729-1</name>
    <name evidence="1" type="synonym">RvY_13729.1</name>
    <name evidence="1" type="ORF">RvY_13729</name>
</gene>
<accession>A0A1D1VNW2</accession>
<proteinExistence type="predicted"/>
<dbReference type="EMBL" id="BDGG01000009">
    <property type="protein sequence ID" value="GAV03282.1"/>
    <property type="molecule type" value="Genomic_DNA"/>
</dbReference>
<evidence type="ECO:0000313" key="2">
    <source>
        <dbReference type="Proteomes" id="UP000186922"/>
    </source>
</evidence>
<comment type="caution">
    <text evidence="1">The sequence shown here is derived from an EMBL/GenBank/DDBJ whole genome shotgun (WGS) entry which is preliminary data.</text>
</comment>
<dbReference type="AlphaFoldDB" id="A0A1D1VNW2"/>
<keyword evidence="2" id="KW-1185">Reference proteome</keyword>